<dbReference type="PROSITE" id="PS51733">
    <property type="entry name" value="BPL_LPL_CATALYTIC"/>
    <property type="match status" value="1"/>
</dbReference>
<protein>
    <submittedName>
        <fullName evidence="2">Lipoate--protein ligase family protein</fullName>
    </submittedName>
</protein>
<dbReference type="Gene3D" id="3.30.390.50">
    <property type="entry name" value="CO dehydrogenase flavoprotein, C-terminal domain"/>
    <property type="match status" value="1"/>
</dbReference>
<proteinExistence type="predicted"/>
<evidence type="ECO:0000259" key="1">
    <source>
        <dbReference type="PROSITE" id="PS51733"/>
    </source>
</evidence>
<feature type="domain" description="BPL/LPL catalytic" evidence="1">
    <location>
        <begin position="145"/>
        <end position="343"/>
    </location>
</feature>
<sequence length="372" mass="40032">MAHSSSTAHGENSTAHGEYKVPGGKLVVADLELSAGHAATITRASVNGDFFLEPDDALESLNTSLTGLPLSASREKIAQAVREGLAEGAQMIGFDEYAVATAVRRALGHATTWTDHQWELLPAVNLPIRLNVALDQVLTEEVGAGRRPPLMRLWDWSERAVVIGSFQSLANEVDSEAASALDTVVARRISGGGAMFMEAGNCITYSLCFPQSLVDGLSFADSYPFLDAWVMEALERVGVQAAYKPLNDIVSAAAGEGQGRKIGGAAQKRLANGGMLHHVTMSYDINAERMTQVLRIGREKLSDKGHTSAVKRVDPLRSQTGLSRQALMEVFAETFAQRHGAAVASIRPHELERAEQLVEEKFGTDAWTARVP</sequence>
<comment type="caution">
    <text evidence="2">The sequence shown here is derived from an EMBL/GenBank/DDBJ whole genome shotgun (WGS) entry which is preliminary data.</text>
</comment>
<keyword evidence="3" id="KW-1185">Reference proteome</keyword>
<dbReference type="Proteomes" id="UP000460157">
    <property type="component" value="Unassembled WGS sequence"/>
</dbReference>
<gene>
    <name evidence="2" type="ORF">GNZ21_13250</name>
</gene>
<dbReference type="GO" id="GO:0016874">
    <property type="term" value="F:ligase activity"/>
    <property type="evidence" value="ECO:0007669"/>
    <property type="project" value="UniProtKB-KW"/>
</dbReference>
<dbReference type="RefSeq" id="WP_157325134.1">
    <property type="nucleotide sequence ID" value="NZ_BMFX01000003.1"/>
</dbReference>
<dbReference type="OrthoDB" id="9788148at2"/>
<organism evidence="2 3">
    <name type="scientific">Nesterenkonia alkaliphila</name>
    <dbReference type="NCBI Taxonomy" id="1463631"/>
    <lineage>
        <taxon>Bacteria</taxon>
        <taxon>Bacillati</taxon>
        <taxon>Actinomycetota</taxon>
        <taxon>Actinomycetes</taxon>
        <taxon>Micrococcales</taxon>
        <taxon>Micrococcaceae</taxon>
        <taxon>Nesterenkonia</taxon>
    </lineage>
</organism>
<dbReference type="EMBL" id="WRPM01000097">
    <property type="protein sequence ID" value="MVT27303.1"/>
    <property type="molecule type" value="Genomic_DNA"/>
</dbReference>
<dbReference type="SUPFAM" id="SSF55681">
    <property type="entry name" value="Class II aaRS and biotin synthetases"/>
    <property type="match status" value="1"/>
</dbReference>
<dbReference type="InterPro" id="IPR050664">
    <property type="entry name" value="Octanoyltrans_LipM/LipL"/>
</dbReference>
<dbReference type="InterPro" id="IPR045864">
    <property type="entry name" value="aa-tRNA-synth_II/BPL/LPL"/>
</dbReference>
<dbReference type="AlphaFoldDB" id="A0A7K1ULF9"/>
<reference evidence="2 3" key="1">
    <citation type="submission" date="2019-12" db="EMBL/GenBank/DDBJ databases">
        <title>Nesterenkonia muleiensis sp. nov., a novel actinobacterium isolated from sap of Populus euphratica.</title>
        <authorList>
            <person name="Wang R."/>
        </authorList>
    </citation>
    <scope>NUCLEOTIDE SEQUENCE [LARGE SCALE GENOMIC DNA]</scope>
    <source>
        <strain evidence="2 3">F10</strain>
    </source>
</reference>
<evidence type="ECO:0000313" key="3">
    <source>
        <dbReference type="Proteomes" id="UP000460157"/>
    </source>
</evidence>
<accession>A0A7K1ULF9</accession>
<dbReference type="PANTHER" id="PTHR43679:SF2">
    <property type="entry name" value="OCTANOYL-[GCVH]:PROTEIN N-OCTANOYLTRANSFERASE"/>
    <property type="match status" value="1"/>
</dbReference>
<dbReference type="CDD" id="cd16443">
    <property type="entry name" value="LplA"/>
    <property type="match status" value="1"/>
</dbReference>
<dbReference type="PANTHER" id="PTHR43679">
    <property type="entry name" value="OCTANOYLTRANSFERASE LIPM-RELATED"/>
    <property type="match status" value="1"/>
</dbReference>
<keyword evidence="2" id="KW-0436">Ligase</keyword>
<dbReference type="InterPro" id="IPR004143">
    <property type="entry name" value="BPL_LPL_catalytic"/>
</dbReference>
<dbReference type="Gene3D" id="3.30.930.10">
    <property type="entry name" value="Bira Bifunctional Protein, Domain 2"/>
    <property type="match status" value="1"/>
</dbReference>
<name>A0A7K1ULF9_9MICC</name>
<dbReference type="Pfam" id="PF21948">
    <property type="entry name" value="LplA-B_cat"/>
    <property type="match status" value="1"/>
</dbReference>
<evidence type="ECO:0000313" key="2">
    <source>
        <dbReference type="EMBL" id="MVT27303.1"/>
    </source>
</evidence>